<dbReference type="OrthoDB" id="9672at2"/>
<keyword evidence="7" id="KW-1185">Reference proteome</keyword>
<dbReference type="KEGG" id="pmx:PERMA_0665"/>
<evidence type="ECO:0000256" key="2">
    <source>
        <dbReference type="ARBA" id="ARBA00022723"/>
    </source>
</evidence>
<dbReference type="Pfam" id="PF12838">
    <property type="entry name" value="Fer4_7"/>
    <property type="match status" value="1"/>
</dbReference>
<dbReference type="EMBL" id="CP001230">
    <property type="protein sequence ID" value="ACO04280.1"/>
    <property type="molecule type" value="Genomic_DNA"/>
</dbReference>
<evidence type="ECO:0000313" key="6">
    <source>
        <dbReference type="EMBL" id="ACO04280.1"/>
    </source>
</evidence>
<dbReference type="eggNOG" id="COG2221">
    <property type="taxonomic scope" value="Bacteria"/>
</dbReference>
<dbReference type="Pfam" id="PF00037">
    <property type="entry name" value="Fer4"/>
    <property type="match status" value="1"/>
</dbReference>
<dbReference type="GO" id="GO:0046872">
    <property type="term" value="F:metal ion binding"/>
    <property type="evidence" value="ECO:0007669"/>
    <property type="project" value="UniProtKB-KW"/>
</dbReference>
<keyword evidence="3" id="KW-0408">Iron</keyword>
<dbReference type="AlphaFoldDB" id="C0QP58"/>
<sequence length="360" mass="40859">MSQLRVSLNFHNCTHVYYRDSSCSKCVDVCPVKDAIYFDEGKLKIDDEKCVNCGACFGICPTEAFSVNGFSPEKLLDHLVKSGETVISCRVNVPCIAALDSQYLISLVLRSEKDIFLDISRCDECGISSLKGRIQDIVNETNYFLESAGVDRKVLLSREDIQLKRSETKDRRGFLKDFGKISAGLAFWALMPEIDHEEKEEEDFKNIVEEKVLPEKRKILIKTLKNCGDALENRVLEVDRISFCSDKWIDNRLCTNCSVCYNICPTGALKPGRDRLQILFEPSLCVKCKICHESCPENCLHLEEKLSFDTFLNGMKILAEHVMIPCEECLVPFSYKGDSTVCPRCKQLDDEIRDLLKIGD</sequence>
<evidence type="ECO:0000259" key="5">
    <source>
        <dbReference type="PROSITE" id="PS51379"/>
    </source>
</evidence>
<keyword evidence="2" id="KW-0479">Metal-binding</keyword>
<dbReference type="Pfam" id="PF12800">
    <property type="entry name" value="Fer4_4"/>
    <property type="match status" value="1"/>
</dbReference>
<evidence type="ECO:0000256" key="4">
    <source>
        <dbReference type="ARBA" id="ARBA00023014"/>
    </source>
</evidence>
<dbReference type="InterPro" id="IPR017900">
    <property type="entry name" value="4Fe4S_Fe_S_CS"/>
</dbReference>
<dbReference type="GO" id="GO:0051539">
    <property type="term" value="F:4 iron, 4 sulfur cluster binding"/>
    <property type="evidence" value="ECO:0007669"/>
    <property type="project" value="UniProtKB-KW"/>
</dbReference>
<dbReference type="SUPFAM" id="SSF54862">
    <property type="entry name" value="4Fe-4S ferredoxins"/>
    <property type="match status" value="2"/>
</dbReference>
<dbReference type="Proteomes" id="UP000001366">
    <property type="component" value="Chromosome"/>
</dbReference>
<feature type="domain" description="4Fe-4S ferredoxin-type" evidence="5">
    <location>
        <begin position="41"/>
        <end position="70"/>
    </location>
</feature>
<feature type="domain" description="4Fe-4S ferredoxin-type" evidence="5">
    <location>
        <begin position="276"/>
        <end position="305"/>
    </location>
</feature>
<dbReference type="PaxDb" id="123214-PERMA_0665"/>
<dbReference type="PANTHER" id="PTHR43687:SF1">
    <property type="entry name" value="FERREDOXIN III"/>
    <property type="match status" value="1"/>
</dbReference>
<evidence type="ECO:0000256" key="3">
    <source>
        <dbReference type="ARBA" id="ARBA00023004"/>
    </source>
</evidence>
<dbReference type="InterPro" id="IPR050572">
    <property type="entry name" value="Fe-S_Ferredoxin"/>
</dbReference>
<dbReference type="Gene3D" id="3.30.70.20">
    <property type="match status" value="2"/>
</dbReference>
<organism evidence="6 7">
    <name type="scientific">Persephonella marina (strain DSM 14350 / EX-H1)</name>
    <dbReference type="NCBI Taxonomy" id="123214"/>
    <lineage>
        <taxon>Bacteria</taxon>
        <taxon>Pseudomonadati</taxon>
        <taxon>Aquificota</taxon>
        <taxon>Aquificia</taxon>
        <taxon>Aquificales</taxon>
        <taxon>Hydrogenothermaceae</taxon>
        <taxon>Persephonella</taxon>
    </lineage>
</organism>
<name>C0QP58_PERMH</name>
<dbReference type="PROSITE" id="PS00198">
    <property type="entry name" value="4FE4S_FER_1"/>
    <property type="match status" value="3"/>
</dbReference>
<proteinExistence type="predicted"/>
<dbReference type="PROSITE" id="PS51379">
    <property type="entry name" value="4FE4S_FER_2"/>
    <property type="match status" value="3"/>
</dbReference>
<dbReference type="RefSeq" id="WP_012676518.1">
    <property type="nucleotide sequence ID" value="NC_012440.1"/>
</dbReference>
<dbReference type="eggNOG" id="COG1146">
    <property type="taxonomic scope" value="Bacteria"/>
</dbReference>
<evidence type="ECO:0000256" key="1">
    <source>
        <dbReference type="ARBA" id="ARBA00022485"/>
    </source>
</evidence>
<dbReference type="STRING" id="123214.PERMA_0665"/>
<dbReference type="PANTHER" id="PTHR43687">
    <property type="entry name" value="ADENYLYLSULFATE REDUCTASE, BETA SUBUNIT"/>
    <property type="match status" value="1"/>
</dbReference>
<protein>
    <submittedName>
        <fullName evidence="6">4Fe-4S binding domain protein</fullName>
    </submittedName>
</protein>
<accession>C0QP58</accession>
<reference evidence="6 7" key="1">
    <citation type="journal article" date="2009" name="J. Bacteriol.">
        <title>Complete and draft genome sequences of six members of the Aquificales.</title>
        <authorList>
            <person name="Reysenbach A.L."/>
            <person name="Hamamura N."/>
            <person name="Podar M."/>
            <person name="Griffiths E."/>
            <person name="Ferreira S."/>
            <person name="Hochstein R."/>
            <person name="Heidelberg J."/>
            <person name="Johnson J."/>
            <person name="Mead D."/>
            <person name="Pohorille A."/>
            <person name="Sarmiento M."/>
            <person name="Schweighofer K."/>
            <person name="Seshadri R."/>
            <person name="Voytek M.A."/>
        </authorList>
    </citation>
    <scope>NUCLEOTIDE SEQUENCE [LARGE SCALE GENOMIC DNA]</scope>
    <source>
        <strain evidence="7">DSM 14350 / EX-H1</strain>
    </source>
</reference>
<dbReference type="InterPro" id="IPR017896">
    <property type="entry name" value="4Fe4S_Fe-S-bd"/>
</dbReference>
<evidence type="ECO:0000313" key="7">
    <source>
        <dbReference type="Proteomes" id="UP000001366"/>
    </source>
</evidence>
<gene>
    <name evidence="6" type="ordered locus">PERMA_0665</name>
</gene>
<keyword evidence="1" id="KW-0004">4Fe-4S</keyword>
<dbReference type="HOGENOM" id="CLU_048087_3_1_0"/>
<keyword evidence="4" id="KW-0411">Iron-sulfur</keyword>
<feature type="domain" description="4Fe-4S ferredoxin-type" evidence="5">
    <location>
        <begin position="245"/>
        <end position="274"/>
    </location>
</feature>